<accession>A0A0B6YR83</accession>
<organism evidence="1">
    <name type="scientific">Arion vulgaris</name>
    <dbReference type="NCBI Taxonomy" id="1028688"/>
    <lineage>
        <taxon>Eukaryota</taxon>
        <taxon>Metazoa</taxon>
        <taxon>Spiralia</taxon>
        <taxon>Lophotrochozoa</taxon>
        <taxon>Mollusca</taxon>
        <taxon>Gastropoda</taxon>
        <taxon>Heterobranchia</taxon>
        <taxon>Euthyneura</taxon>
        <taxon>Panpulmonata</taxon>
        <taxon>Eupulmonata</taxon>
        <taxon>Stylommatophora</taxon>
        <taxon>Helicina</taxon>
        <taxon>Arionoidea</taxon>
        <taxon>Arionidae</taxon>
        <taxon>Arion</taxon>
    </lineage>
</organism>
<evidence type="ECO:0000313" key="1">
    <source>
        <dbReference type="EMBL" id="CEK57935.1"/>
    </source>
</evidence>
<gene>
    <name evidence="1" type="primary">ORF31514</name>
</gene>
<protein>
    <submittedName>
        <fullName evidence="1">Uncharacterized protein</fullName>
    </submittedName>
</protein>
<dbReference type="AlphaFoldDB" id="A0A0B6YR83"/>
<dbReference type="EMBL" id="HACG01011070">
    <property type="protein sequence ID" value="CEK57935.1"/>
    <property type="molecule type" value="Transcribed_RNA"/>
</dbReference>
<name>A0A0B6YR83_9EUPU</name>
<reference evidence="1" key="1">
    <citation type="submission" date="2014-12" db="EMBL/GenBank/DDBJ databases">
        <title>Insight into the proteome of Arion vulgaris.</title>
        <authorList>
            <person name="Aradska J."/>
            <person name="Bulat T."/>
            <person name="Smidak R."/>
            <person name="Sarate P."/>
            <person name="Gangsoo J."/>
            <person name="Sialana F."/>
            <person name="Bilban M."/>
            <person name="Lubec G."/>
        </authorList>
    </citation>
    <scope>NUCLEOTIDE SEQUENCE</scope>
    <source>
        <tissue evidence="1">Skin</tissue>
    </source>
</reference>
<proteinExistence type="predicted"/>
<sequence length="90" mass="10951">MSFAIFNKTDNRNALVLSTTEDHIEKHLIYREQKKDQAKRWRVATKNNFKGINTNQHSAFTDTDFLHLQLPNPLQYLAEVQWRKRRRRRR</sequence>